<dbReference type="Gene3D" id="3.10.50.40">
    <property type="match status" value="1"/>
</dbReference>
<dbReference type="HAMAP" id="MF_00303">
    <property type="entry name" value="Trigger_factor_Tig"/>
    <property type="match status" value="1"/>
</dbReference>
<dbReference type="InterPro" id="IPR036611">
    <property type="entry name" value="Trigger_fac_ribosome-bd_sf"/>
</dbReference>
<reference evidence="17" key="2">
    <citation type="submission" date="2017-06" db="EMBL/GenBank/DDBJ databases">
        <title>Whole genome sequence of Laribacter hongkongensis LHGZ1.</title>
        <authorList>
            <person name="Chen D."/>
            <person name="Wu H."/>
            <person name="Chen J."/>
        </authorList>
    </citation>
    <scope>NUCLEOTIDE SEQUENCE [LARGE SCALE GENOMIC DNA]</scope>
    <source>
        <strain evidence="17">LHGZ1</strain>
    </source>
</reference>
<dbReference type="Pfam" id="PF00254">
    <property type="entry name" value="FKBP_C"/>
    <property type="match status" value="1"/>
</dbReference>
<evidence type="ECO:0000256" key="12">
    <source>
        <dbReference type="PROSITE-ProRule" id="PRU00277"/>
    </source>
</evidence>
<dbReference type="SUPFAM" id="SSF109998">
    <property type="entry name" value="Triger factor/SurA peptide-binding domain-like"/>
    <property type="match status" value="1"/>
</dbReference>
<dbReference type="Gene3D" id="1.10.3120.10">
    <property type="entry name" value="Trigger factor, C-terminal domain"/>
    <property type="match status" value="1"/>
</dbReference>
<evidence type="ECO:0000313" key="18">
    <source>
        <dbReference type="Proteomes" id="UP001200247"/>
    </source>
</evidence>
<dbReference type="InterPro" id="IPR008881">
    <property type="entry name" value="Trigger_fac_ribosome-bd_bac"/>
</dbReference>
<evidence type="ECO:0000256" key="9">
    <source>
        <dbReference type="ARBA" id="ARBA00023306"/>
    </source>
</evidence>
<keyword evidence="9 11" id="KW-0131">Cell cycle</keyword>
<accession>A0A248LGT1</accession>
<evidence type="ECO:0000256" key="11">
    <source>
        <dbReference type="HAMAP-Rule" id="MF_00303"/>
    </source>
</evidence>
<keyword evidence="11" id="KW-0963">Cytoplasm</keyword>
<dbReference type="FunFam" id="3.10.50.40:FF:000001">
    <property type="entry name" value="Trigger factor"/>
    <property type="match status" value="1"/>
</dbReference>
<dbReference type="EMBL" id="CP022115">
    <property type="protein sequence ID" value="ASJ23669.1"/>
    <property type="molecule type" value="Genomic_DNA"/>
</dbReference>
<evidence type="ECO:0000256" key="6">
    <source>
        <dbReference type="ARBA" id="ARBA00023110"/>
    </source>
</evidence>
<reference evidence="16 18" key="4">
    <citation type="submission" date="2021-10" db="EMBL/GenBank/DDBJ databases">
        <title>Whole-genome sequencing analysis of Laribacter hongkongensis: virulence gene profiles, carbohydrate-active enzyme prediction, and antimicrobial resistance characterization.</title>
        <authorList>
            <person name="Yuan P."/>
            <person name="Zhan Y."/>
            <person name="Chen D."/>
        </authorList>
    </citation>
    <scope>NUCLEOTIDE SEQUENCE [LARGE SCALE GENOMIC DNA]</scope>
    <source>
        <strain evidence="16 18">W67</strain>
    </source>
</reference>
<evidence type="ECO:0000256" key="1">
    <source>
        <dbReference type="ARBA" id="ARBA00000971"/>
    </source>
</evidence>
<evidence type="ECO:0000256" key="2">
    <source>
        <dbReference type="ARBA" id="ARBA00005464"/>
    </source>
</evidence>
<dbReference type="GO" id="GO:0044183">
    <property type="term" value="F:protein folding chaperone"/>
    <property type="evidence" value="ECO:0007669"/>
    <property type="project" value="TreeGrafter"/>
</dbReference>
<keyword evidence="8 11" id="KW-0413">Isomerase</keyword>
<proteinExistence type="inferred from homology"/>
<dbReference type="InterPro" id="IPR005215">
    <property type="entry name" value="Trig_fac"/>
</dbReference>
<dbReference type="GeneID" id="75110224"/>
<name>A0A248LGT1_9NEIS</name>
<dbReference type="PANTHER" id="PTHR30560">
    <property type="entry name" value="TRIGGER FACTOR CHAPERONE AND PEPTIDYL-PROLYL CIS/TRANS ISOMERASE"/>
    <property type="match status" value="1"/>
</dbReference>
<dbReference type="InterPro" id="IPR001179">
    <property type="entry name" value="PPIase_FKBP_dom"/>
</dbReference>
<evidence type="ECO:0000313" key="16">
    <source>
        <dbReference type="EMBL" id="MCG9026878.1"/>
    </source>
</evidence>
<dbReference type="PROSITE" id="PS50059">
    <property type="entry name" value="FKBP_PPIASE"/>
    <property type="match status" value="1"/>
</dbReference>
<dbReference type="PIRSF" id="PIRSF003095">
    <property type="entry name" value="Trigger_factor"/>
    <property type="match status" value="1"/>
</dbReference>
<dbReference type="EMBL" id="JAJAXM010000029">
    <property type="protein sequence ID" value="MCG9026878.1"/>
    <property type="molecule type" value="Genomic_DNA"/>
</dbReference>
<dbReference type="RefSeq" id="WP_012696347.1">
    <property type="nucleotide sequence ID" value="NZ_CP022115.1"/>
</dbReference>
<dbReference type="Pfam" id="PF05698">
    <property type="entry name" value="Trigger_C"/>
    <property type="match status" value="1"/>
</dbReference>
<dbReference type="InterPro" id="IPR046357">
    <property type="entry name" value="PPIase_dom_sf"/>
</dbReference>
<reference evidence="15" key="1">
    <citation type="journal article" date="2017" name="J. Antimicrob. Chemother.">
        <title>Emergence and genomic analysis of MDR Laribacter hongkongensis strain HLGZ1 from Guangzhou, China.</title>
        <authorList>
            <person name="Wu H.K."/>
            <person name="Chen J.H."/>
            <person name="Yang L."/>
            <person name="Li A.R."/>
            <person name="Su D.H."/>
            <person name="Lin Y.P."/>
            <person name="Chen D.Q."/>
        </authorList>
    </citation>
    <scope>NUCLEOTIDE SEQUENCE</scope>
    <source>
        <strain evidence="15">HLGZ1</strain>
    </source>
</reference>
<organism evidence="15 17">
    <name type="scientific">Laribacter hongkongensis</name>
    <dbReference type="NCBI Taxonomy" id="168471"/>
    <lineage>
        <taxon>Bacteria</taxon>
        <taxon>Pseudomonadati</taxon>
        <taxon>Pseudomonadota</taxon>
        <taxon>Betaproteobacteria</taxon>
        <taxon>Neisseriales</taxon>
        <taxon>Aquaspirillaceae</taxon>
        <taxon>Laribacter</taxon>
    </lineage>
</organism>
<evidence type="ECO:0000313" key="17">
    <source>
        <dbReference type="Proteomes" id="UP000197424"/>
    </source>
</evidence>
<dbReference type="GO" id="GO:0051083">
    <property type="term" value="P:'de novo' cotranslational protein folding"/>
    <property type="evidence" value="ECO:0007669"/>
    <property type="project" value="TreeGrafter"/>
</dbReference>
<dbReference type="NCBIfam" id="TIGR00115">
    <property type="entry name" value="tig"/>
    <property type="match status" value="1"/>
</dbReference>
<comment type="domain">
    <text evidence="11">Consists of 3 domains; the N-terminus binds the ribosome, the middle domain has PPIase activity, while the C-terminus has intrinsic chaperone activity on its own.</text>
</comment>
<dbReference type="SMR" id="A0A248LGT1"/>
<dbReference type="AlphaFoldDB" id="A0A248LGT1"/>
<feature type="domain" description="PPIase FKBP-type" evidence="14">
    <location>
        <begin position="163"/>
        <end position="223"/>
    </location>
</feature>
<keyword evidence="7 11" id="KW-0143">Chaperone</keyword>
<evidence type="ECO:0000256" key="4">
    <source>
        <dbReference type="ARBA" id="ARBA00016902"/>
    </source>
</evidence>
<comment type="function">
    <text evidence="11">Involved in protein export. Acts as a chaperone by maintaining the newly synthesized protein in an open conformation. Functions as a peptidyl-prolyl cis-trans isomerase.</text>
</comment>
<evidence type="ECO:0000256" key="5">
    <source>
        <dbReference type="ARBA" id="ARBA00022618"/>
    </source>
</evidence>
<comment type="similarity">
    <text evidence="2 11 13">Belongs to the FKBP-type PPIase family. Tig subfamily.</text>
</comment>
<dbReference type="GO" id="GO:0051301">
    <property type="term" value="P:cell division"/>
    <property type="evidence" value="ECO:0007669"/>
    <property type="project" value="UniProtKB-KW"/>
</dbReference>
<dbReference type="Gene3D" id="3.30.70.1050">
    <property type="entry name" value="Trigger factor ribosome-binding domain"/>
    <property type="match status" value="1"/>
</dbReference>
<sequence length="436" mass="48226">MQVQLETLGNLERRLDIALPLTDIDAEVQKRLARVARTAKIAGFRPGKAPLKMVERNYGASVREDVLGEQVQLGFSKAVAEQKLRVAGYPRFEPAADNDPAAGEFKFSATFEVYPELTLGSLDGKEVEKAVCEVTDAEIDKTIDVLRKQRTRFNRVERAAADTDRVIIDFAGKIDGEAFAGGSSENFPFVLGQGQMLPEFEAGVIGMKEGESKDVEVSFPADYHGKDVAGKTAVFTITVKNVAEAILPEIDADFAKALGITDGDVSKLRAEIEKNVKREIARRLAARNKEAVMQVLIDANPLELPQSLVMMEISRLMHQAKQDLAQRGMDVKSLPDLPADLFRDQAARRVALGLILAELVKANELKASPEQIKARVEEWADSYEHPEEVIKWYYESPERLEGPENLVLEDNVVEFVLSQAKVNEKAVSFDELMGNA</sequence>
<gene>
    <name evidence="11 16" type="primary">tig</name>
    <name evidence="16" type="ORF">LH440_13375</name>
    <name evidence="15" type="ORF">LHGZ1_0838</name>
</gene>
<evidence type="ECO:0000256" key="3">
    <source>
        <dbReference type="ARBA" id="ARBA00013194"/>
    </source>
</evidence>
<keyword evidence="6 11" id="KW-0697">Rotamase</keyword>
<comment type="catalytic activity">
    <reaction evidence="1 11 12">
        <text>[protein]-peptidylproline (omega=180) = [protein]-peptidylproline (omega=0)</text>
        <dbReference type="Rhea" id="RHEA:16237"/>
        <dbReference type="Rhea" id="RHEA-COMP:10747"/>
        <dbReference type="Rhea" id="RHEA-COMP:10748"/>
        <dbReference type="ChEBI" id="CHEBI:83833"/>
        <dbReference type="ChEBI" id="CHEBI:83834"/>
        <dbReference type="EC" id="5.2.1.8"/>
    </reaction>
</comment>
<dbReference type="GO" id="GO:0005737">
    <property type="term" value="C:cytoplasm"/>
    <property type="evidence" value="ECO:0007669"/>
    <property type="project" value="UniProtKB-SubCell"/>
</dbReference>
<comment type="subcellular location">
    <subcellularLocation>
        <location evidence="11">Cytoplasm</location>
    </subcellularLocation>
    <text evidence="11">About half TF is bound to the ribosome near the polypeptide exit tunnel while the other half is free in the cytoplasm.</text>
</comment>
<dbReference type="PANTHER" id="PTHR30560:SF3">
    <property type="entry name" value="TRIGGER FACTOR-LIKE PROTEIN TIG, CHLOROPLASTIC"/>
    <property type="match status" value="1"/>
</dbReference>
<dbReference type="Proteomes" id="UP001200247">
    <property type="component" value="Unassembled WGS sequence"/>
</dbReference>
<keyword evidence="5 11" id="KW-0132">Cell division</keyword>
<dbReference type="GO" id="GO:0003755">
    <property type="term" value="F:peptidyl-prolyl cis-trans isomerase activity"/>
    <property type="evidence" value="ECO:0007669"/>
    <property type="project" value="UniProtKB-UniRule"/>
</dbReference>
<dbReference type="InterPro" id="IPR027304">
    <property type="entry name" value="Trigger_fact/SurA_dom_sf"/>
</dbReference>
<reference evidence="15" key="3">
    <citation type="submission" date="2017-06" db="EMBL/GenBank/DDBJ databases">
        <authorList>
            <person name="Kim H.J."/>
            <person name="Triplett B.A."/>
        </authorList>
    </citation>
    <scope>NUCLEOTIDE SEQUENCE</scope>
    <source>
        <strain evidence="15">HLGZ1</strain>
    </source>
</reference>
<evidence type="ECO:0000256" key="13">
    <source>
        <dbReference type="RuleBase" id="RU003914"/>
    </source>
</evidence>
<dbReference type="OrthoDB" id="9767721at2"/>
<evidence type="ECO:0000259" key="14">
    <source>
        <dbReference type="PROSITE" id="PS50059"/>
    </source>
</evidence>
<dbReference type="InterPro" id="IPR008880">
    <property type="entry name" value="Trigger_fac_C"/>
</dbReference>
<evidence type="ECO:0000256" key="10">
    <source>
        <dbReference type="ARBA" id="ARBA00029986"/>
    </source>
</evidence>
<dbReference type="InterPro" id="IPR037041">
    <property type="entry name" value="Trigger_fac_C_sf"/>
</dbReference>
<dbReference type="GO" id="GO:0043022">
    <property type="term" value="F:ribosome binding"/>
    <property type="evidence" value="ECO:0007669"/>
    <property type="project" value="TreeGrafter"/>
</dbReference>
<dbReference type="Proteomes" id="UP000197424">
    <property type="component" value="Chromosome"/>
</dbReference>
<dbReference type="EC" id="5.2.1.8" evidence="3 11"/>
<evidence type="ECO:0000256" key="7">
    <source>
        <dbReference type="ARBA" id="ARBA00023186"/>
    </source>
</evidence>
<evidence type="ECO:0000256" key="8">
    <source>
        <dbReference type="ARBA" id="ARBA00023235"/>
    </source>
</evidence>
<dbReference type="Pfam" id="PF05697">
    <property type="entry name" value="Trigger_N"/>
    <property type="match status" value="1"/>
</dbReference>
<protein>
    <recommendedName>
        <fullName evidence="4 11">Trigger factor</fullName>
        <shortName evidence="11">TF</shortName>
        <ecNumber evidence="3 11">5.2.1.8</ecNumber>
    </recommendedName>
    <alternativeName>
        <fullName evidence="10 11">PPIase</fullName>
    </alternativeName>
</protein>
<evidence type="ECO:0000313" key="15">
    <source>
        <dbReference type="EMBL" id="ASJ23669.1"/>
    </source>
</evidence>
<dbReference type="SUPFAM" id="SSF102735">
    <property type="entry name" value="Trigger factor ribosome-binding domain"/>
    <property type="match status" value="1"/>
</dbReference>
<dbReference type="SUPFAM" id="SSF54534">
    <property type="entry name" value="FKBP-like"/>
    <property type="match status" value="1"/>
</dbReference>
<dbReference type="OMA" id="KGIKTQF"/>
<dbReference type="GO" id="GO:0043335">
    <property type="term" value="P:protein unfolding"/>
    <property type="evidence" value="ECO:0007669"/>
    <property type="project" value="TreeGrafter"/>
</dbReference>
<dbReference type="GO" id="GO:0015031">
    <property type="term" value="P:protein transport"/>
    <property type="evidence" value="ECO:0007669"/>
    <property type="project" value="UniProtKB-UniRule"/>
</dbReference>